<dbReference type="CDD" id="cd07185">
    <property type="entry name" value="OmpA_C-like"/>
    <property type="match status" value="1"/>
</dbReference>
<dbReference type="Pfam" id="PF07676">
    <property type="entry name" value="PD40"/>
    <property type="match status" value="2"/>
</dbReference>
<evidence type="ECO:0000256" key="3">
    <source>
        <dbReference type="ARBA" id="ARBA00023237"/>
    </source>
</evidence>
<keyword evidence="8" id="KW-1185">Reference proteome</keyword>
<dbReference type="Pfam" id="PF00691">
    <property type="entry name" value="OmpA"/>
    <property type="match status" value="1"/>
</dbReference>
<dbReference type="EMBL" id="FOXH01000019">
    <property type="protein sequence ID" value="SFQ43868.1"/>
    <property type="molecule type" value="Genomic_DNA"/>
</dbReference>
<keyword evidence="5" id="KW-0732">Signal</keyword>
<organism evidence="7 8">
    <name type="scientific">Pseudarcicella hirudinis</name>
    <dbReference type="NCBI Taxonomy" id="1079859"/>
    <lineage>
        <taxon>Bacteria</taxon>
        <taxon>Pseudomonadati</taxon>
        <taxon>Bacteroidota</taxon>
        <taxon>Cytophagia</taxon>
        <taxon>Cytophagales</taxon>
        <taxon>Flectobacillaceae</taxon>
        <taxon>Pseudarcicella</taxon>
    </lineage>
</organism>
<dbReference type="InterPro" id="IPR050330">
    <property type="entry name" value="Bact_OuterMem_StrucFunc"/>
</dbReference>
<dbReference type="RefSeq" id="WP_092019489.1">
    <property type="nucleotide sequence ID" value="NZ_FOXH01000019.1"/>
</dbReference>
<evidence type="ECO:0000256" key="4">
    <source>
        <dbReference type="PROSITE-ProRule" id="PRU00473"/>
    </source>
</evidence>
<dbReference type="GO" id="GO:0009279">
    <property type="term" value="C:cell outer membrane"/>
    <property type="evidence" value="ECO:0007669"/>
    <property type="project" value="UniProtKB-SubCell"/>
</dbReference>
<dbReference type="SUPFAM" id="SSF48452">
    <property type="entry name" value="TPR-like"/>
    <property type="match status" value="1"/>
</dbReference>
<proteinExistence type="predicted"/>
<accession>A0A1I5YI58</accession>
<dbReference type="Pfam" id="PF13620">
    <property type="entry name" value="CarboxypepD_reg"/>
    <property type="match status" value="1"/>
</dbReference>
<dbReference type="InterPro" id="IPR036737">
    <property type="entry name" value="OmpA-like_sf"/>
</dbReference>
<evidence type="ECO:0000256" key="1">
    <source>
        <dbReference type="ARBA" id="ARBA00004442"/>
    </source>
</evidence>
<feature type="domain" description="OmpA-like" evidence="6">
    <location>
        <begin position="682"/>
        <end position="803"/>
    </location>
</feature>
<protein>
    <submittedName>
        <fullName evidence="7">WD40-like Beta Propeller Repeat</fullName>
    </submittedName>
</protein>
<dbReference type="Gene3D" id="1.25.40.10">
    <property type="entry name" value="Tetratricopeptide repeat domain"/>
    <property type="match status" value="1"/>
</dbReference>
<gene>
    <name evidence="7" type="ORF">SAMN04515674_1193</name>
</gene>
<evidence type="ECO:0000256" key="5">
    <source>
        <dbReference type="SAM" id="SignalP"/>
    </source>
</evidence>
<dbReference type="SUPFAM" id="SSF49478">
    <property type="entry name" value="Cna protein B-type domain"/>
    <property type="match status" value="1"/>
</dbReference>
<dbReference type="InterPro" id="IPR011659">
    <property type="entry name" value="WD40"/>
</dbReference>
<dbReference type="PRINTS" id="PR01021">
    <property type="entry name" value="OMPADOMAIN"/>
</dbReference>
<feature type="chain" id="PRO_5011791175" evidence="5">
    <location>
        <begin position="27"/>
        <end position="803"/>
    </location>
</feature>
<dbReference type="SUPFAM" id="SSF103088">
    <property type="entry name" value="OmpA-like"/>
    <property type="match status" value="1"/>
</dbReference>
<dbReference type="InterPro" id="IPR008969">
    <property type="entry name" value="CarboxyPept-like_regulatory"/>
</dbReference>
<dbReference type="STRING" id="1079859.SAMN04515674_1193"/>
<feature type="signal peptide" evidence="5">
    <location>
        <begin position="1"/>
        <end position="26"/>
    </location>
</feature>
<sequence length="803" mass="89712">MINLKKSGLSLLLALLILFKSFGQTALQQAEKQYNNLSYLNATELFENALKGKLSDAEKQSAKIKLAYAYRQIRDSQNAERVYREVVESGADLSGDASKAYLYYAQALASNGKYKEAQEIYDKYSKIASADTRSSGFQKLYQNPESLSRNAGCYKVDYLNINSGKADFSPMYYKNGLVFCSGRTEGVGLKRVFSWDNSRFLDMYYLQDLTQLTTTASGLGGSNSNTGKVKKSGGQLGSDEYTPLTANDSKTLGYYGGTYITQGANYSEEPSVDSKIFSKTINTKYHEGPMTFSGDGSKMYFTRNNYNNGKYKTSSDKINKLKIYTAEDKSGTWTNIKEVPFNSDEYSTGHPSITRDDKLMYFISDMPGGIGGTDIYVVQNTGGSWGVPVNLGPEINTAGNEMFPFADEKGNLYFSSDGHPGLGDLDVFYVELADGKVKGKVKNLGTPINSSKDDFGFIADGERKTGFFSSNRKRGGLDDDIYRFTRECDEKPECRELQVLVFDADSKMPLDNADVEVATGSKIEMKRTDTNGQFKLCLDDDKEYTFRASRDGYLPNQVGFSTKGDNNQSTLDIPLSRQKTDTTKVAKSVSLPCKVTTIRGKVTANRDKKPIEGVVVTLKNECDGTTQQVITGKDGSYQFDICEGCDYQLDAAKENFGSRSNKIKKVGKDAPEFISSNLSMFEENEVVQMDNIYYDYGKYNIRPDAAKELEKIVTMMKRYGKMRIEIRSHTDSRSSSEFNQQLSENRSKSVVRYLHKRGIALHRMEASGYGETQLLNECADNVECTEEQHAVNRRSEFKVLQLK</sequence>
<dbReference type="InterPro" id="IPR006665">
    <property type="entry name" value="OmpA-like"/>
</dbReference>
<reference evidence="7 8" key="1">
    <citation type="submission" date="2016-10" db="EMBL/GenBank/DDBJ databases">
        <authorList>
            <person name="de Groot N.N."/>
        </authorList>
    </citation>
    <scope>NUCLEOTIDE SEQUENCE [LARGE SCALE GENOMIC DNA]</scope>
    <source>
        <strain evidence="8">E92,LMG 26720,CCM 7988</strain>
    </source>
</reference>
<dbReference type="PANTHER" id="PTHR30329:SF21">
    <property type="entry name" value="LIPOPROTEIN YIAD-RELATED"/>
    <property type="match status" value="1"/>
</dbReference>
<dbReference type="SUPFAM" id="SSF82171">
    <property type="entry name" value="DPP6 N-terminal domain-like"/>
    <property type="match status" value="1"/>
</dbReference>
<evidence type="ECO:0000313" key="7">
    <source>
        <dbReference type="EMBL" id="SFQ43868.1"/>
    </source>
</evidence>
<dbReference type="InterPro" id="IPR011042">
    <property type="entry name" value="6-blade_b-propeller_TolB-like"/>
</dbReference>
<keyword evidence="2 4" id="KW-0472">Membrane</keyword>
<dbReference type="SUPFAM" id="SSF49464">
    <property type="entry name" value="Carboxypeptidase regulatory domain-like"/>
    <property type="match status" value="1"/>
</dbReference>
<comment type="subcellular location">
    <subcellularLocation>
        <location evidence="1">Cell outer membrane</location>
    </subcellularLocation>
</comment>
<evidence type="ECO:0000313" key="8">
    <source>
        <dbReference type="Proteomes" id="UP000199306"/>
    </source>
</evidence>
<dbReference type="Gene3D" id="2.120.10.30">
    <property type="entry name" value="TolB, C-terminal domain"/>
    <property type="match status" value="1"/>
</dbReference>
<dbReference type="PANTHER" id="PTHR30329">
    <property type="entry name" value="STATOR ELEMENT OF FLAGELLAR MOTOR COMPLEX"/>
    <property type="match status" value="1"/>
</dbReference>
<evidence type="ECO:0000259" key="6">
    <source>
        <dbReference type="PROSITE" id="PS51123"/>
    </source>
</evidence>
<keyword evidence="3" id="KW-0998">Cell outer membrane</keyword>
<evidence type="ECO:0000256" key="2">
    <source>
        <dbReference type="ARBA" id="ARBA00023136"/>
    </source>
</evidence>
<name>A0A1I5YI58_9BACT</name>
<dbReference type="OrthoDB" id="1488841at2"/>
<dbReference type="Gene3D" id="3.30.1330.60">
    <property type="entry name" value="OmpA-like domain"/>
    <property type="match status" value="1"/>
</dbReference>
<dbReference type="InterPro" id="IPR006664">
    <property type="entry name" value="OMP_bac"/>
</dbReference>
<dbReference type="PROSITE" id="PS51123">
    <property type="entry name" value="OMPA_2"/>
    <property type="match status" value="1"/>
</dbReference>
<dbReference type="Gene3D" id="2.60.40.1120">
    <property type="entry name" value="Carboxypeptidase-like, regulatory domain"/>
    <property type="match status" value="2"/>
</dbReference>
<dbReference type="InterPro" id="IPR011990">
    <property type="entry name" value="TPR-like_helical_dom_sf"/>
</dbReference>
<dbReference type="Proteomes" id="UP000199306">
    <property type="component" value="Unassembled WGS sequence"/>
</dbReference>
<dbReference type="AlphaFoldDB" id="A0A1I5YI58"/>